<dbReference type="PANTHER" id="PTHR31151:SF0">
    <property type="entry name" value="PROLINE-TRNA LIGASE (DUF1680)"/>
    <property type="match status" value="1"/>
</dbReference>
<dbReference type="InterPro" id="IPR012878">
    <property type="entry name" value="Beta-AFase-like_GH127_cat"/>
</dbReference>
<dbReference type="HOGENOM" id="CLU_008033_2_0_9"/>
<gene>
    <name evidence="3" type="ORF">HMPREF9104_01016</name>
</gene>
<sequence>MIYKFIASLLKPIFYQKGRIKMKPVSYYNVKYLPNSTLKEKFERNVNWMLSLTPDQLLYNYRINAGLDTKGATPLTVWESPDWFFRGHFTGHYLSGASRSFVELNNMEDTKEANELKDRVNKIVDGLKECQEKFDTFEEFPGYLAAEPSKRFDDVEKLRFNGNHYVPYYAVQKLMDGLMDAYEFAGNQTALELTMNMTHYFEKRMERLTPEQINAMIDTRWYQGKGHYVYHQEFGAMHRTLLRLYEITDKKQKDIFDLAQKFDRKWFRDMLINNDDELGYYSCHANTELVCAEGMLEYYHVTGDENYKKGVVNYMNWMHDGHELPTKGISGRSAYPAPADYGSELYDYPEMFFKHLSMLNGESCCSHDLNFLSSELFADTKDATLLDDYEIRFINAIMAQQNNDSAIAEYLYNLSVAPNSTKEYSHTGFWCCTGSGTERHSTLVDGIYYTDKKDIYVGQYFDSILDLKDQGVTVTQDSHYPEQHFAHITVEAAKSQEFTVYLRVPKWSRNTTISVDGENVDAEPKNGFVAIKRTWGKKAEITVNFDFELRYQTLADRFNRVAIYYGPILLAAQTKDLPASTKPAKEYLKDLVKVEGQNQFRLAGTNIIFKSLPAIPGDTPYNVYVKVPDENVATVIDTQNDSDKPVNEEREWTLAVDPEKKNYLKITYDRLDGDIYSFQIEDDQKVLFTQTMKSEEWPEDSYYIYPLPLDATKGKNKLNIKIKPLDYEGLNFDIANINKIESMVATK</sequence>
<dbReference type="SUPFAM" id="SSF48208">
    <property type="entry name" value="Six-hairpin glycosidases"/>
    <property type="match status" value="1"/>
</dbReference>
<evidence type="ECO:0000259" key="1">
    <source>
        <dbReference type="Pfam" id="PF07944"/>
    </source>
</evidence>
<evidence type="ECO:0000313" key="3">
    <source>
        <dbReference type="EMBL" id="EHO52383.1"/>
    </source>
</evidence>
<proteinExistence type="predicted"/>
<evidence type="ECO:0000259" key="2">
    <source>
        <dbReference type="Pfam" id="PF20736"/>
    </source>
</evidence>
<feature type="domain" description="Non-reducing end beta-L-arabinofuranosidase-like GH127 middle" evidence="2">
    <location>
        <begin position="455"/>
        <end position="546"/>
    </location>
</feature>
<name>H1LEJ0_9LACO</name>
<protein>
    <submittedName>
        <fullName evidence="3">Uncharacterized protein</fullName>
    </submittedName>
</protein>
<dbReference type="EMBL" id="AGRJ01000104">
    <property type="protein sequence ID" value="EHO52383.1"/>
    <property type="molecule type" value="Genomic_DNA"/>
</dbReference>
<dbReference type="Pfam" id="PF07944">
    <property type="entry name" value="Beta-AFase-like_GH127_cat"/>
    <property type="match status" value="1"/>
</dbReference>
<organism evidence="3 4">
    <name type="scientific">Lentilactobacillus kisonensis F0435</name>
    <dbReference type="NCBI Taxonomy" id="797516"/>
    <lineage>
        <taxon>Bacteria</taxon>
        <taxon>Bacillati</taxon>
        <taxon>Bacillota</taxon>
        <taxon>Bacilli</taxon>
        <taxon>Lactobacillales</taxon>
        <taxon>Lactobacillaceae</taxon>
        <taxon>Lentilactobacillus</taxon>
    </lineage>
</organism>
<evidence type="ECO:0000313" key="4">
    <source>
        <dbReference type="Proteomes" id="UP000005025"/>
    </source>
</evidence>
<dbReference type="InterPro" id="IPR008928">
    <property type="entry name" value="6-hairpin_glycosidase_sf"/>
</dbReference>
<dbReference type="Proteomes" id="UP000005025">
    <property type="component" value="Unassembled WGS sequence"/>
</dbReference>
<dbReference type="Pfam" id="PF20736">
    <property type="entry name" value="Glyco_hydro127M"/>
    <property type="match status" value="1"/>
</dbReference>
<dbReference type="GO" id="GO:0005975">
    <property type="term" value="P:carbohydrate metabolic process"/>
    <property type="evidence" value="ECO:0007669"/>
    <property type="project" value="InterPro"/>
</dbReference>
<accession>H1LEJ0</accession>
<dbReference type="InterPro" id="IPR049046">
    <property type="entry name" value="Beta-AFase-like_GH127_middle"/>
</dbReference>
<dbReference type="AlphaFoldDB" id="H1LEJ0"/>
<reference evidence="3 4" key="1">
    <citation type="submission" date="2011-09" db="EMBL/GenBank/DDBJ databases">
        <authorList>
            <person name="Weinstock G."/>
            <person name="Sodergren E."/>
            <person name="Clifton S."/>
            <person name="Fulton L."/>
            <person name="Fulton B."/>
            <person name="Courtney L."/>
            <person name="Fronick C."/>
            <person name="Harrison M."/>
            <person name="Strong C."/>
            <person name="Farmer C."/>
            <person name="Delahaunty K."/>
            <person name="Markovic C."/>
            <person name="Hall O."/>
            <person name="Minx P."/>
            <person name="Tomlinson C."/>
            <person name="Mitreva M."/>
            <person name="Hou S."/>
            <person name="Chen J."/>
            <person name="Wollam A."/>
            <person name="Pepin K.H."/>
            <person name="Johnson M."/>
            <person name="Bhonagiri V."/>
            <person name="Zhang X."/>
            <person name="Suruliraj S."/>
            <person name="Warren W."/>
            <person name="Chinwalla A."/>
            <person name="Mardis E.R."/>
            <person name="Wilson R.K."/>
        </authorList>
    </citation>
    <scope>NUCLEOTIDE SEQUENCE [LARGE SCALE GENOMIC DNA]</scope>
    <source>
        <strain evidence="3 4">F0435</strain>
    </source>
</reference>
<dbReference type="PATRIC" id="fig|797516.3.peg.903"/>
<dbReference type="PANTHER" id="PTHR31151">
    <property type="entry name" value="PROLINE-TRNA LIGASE (DUF1680)"/>
    <property type="match status" value="1"/>
</dbReference>
<feature type="domain" description="Non-reducing end beta-L-arabinofuranosidase-like GH127 catalytic" evidence="1">
    <location>
        <begin position="35"/>
        <end position="443"/>
    </location>
</feature>
<dbReference type="STRING" id="797516.HMPREF9104_01016"/>
<comment type="caution">
    <text evidence="3">The sequence shown here is derived from an EMBL/GenBank/DDBJ whole genome shotgun (WGS) entry which is preliminary data.</text>
</comment>